<evidence type="ECO:0000313" key="1">
    <source>
        <dbReference type="EMBL" id="GJT87272.1"/>
    </source>
</evidence>
<keyword evidence="2" id="KW-1185">Reference proteome</keyword>
<protein>
    <submittedName>
        <fullName evidence="1">Uncharacterized protein</fullName>
    </submittedName>
</protein>
<name>A0ABQ5HHA0_9ASTR</name>
<sequence length="153" mass="18462">MSPVKVAYDKHAIYGISHWREQSKTFYGYARGLESSHDVYSTKRIMAVIRVEVMQKHGYGYLRENEVRRADNELYTFKEGDFPRLRIDNIEDMLILMEYLPKRRWSSLEKKRAHIMIKAIDKQLKERRIMRSLEKYVGEREYGNDLRLLERTI</sequence>
<dbReference type="Proteomes" id="UP001151760">
    <property type="component" value="Unassembled WGS sequence"/>
</dbReference>
<organism evidence="1 2">
    <name type="scientific">Tanacetum coccineum</name>
    <dbReference type="NCBI Taxonomy" id="301880"/>
    <lineage>
        <taxon>Eukaryota</taxon>
        <taxon>Viridiplantae</taxon>
        <taxon>Streptophyta</taxon>
        <taxon>Embryophyta</taxon>
        <taxon>Tracheophyta</taxon>
        <taxon>Spermatophyta</taxon>
        <taxon>Magnoliopsida</taxon>
        <taxon>eudicotyledons</taxon>
        <taxon>Gunneridae</taxon>
        <taxon>Pentapetalae</taxon>
        <taxon>asterids</taxon>
        <taxon>campanulids</taxon>
        <taxon>Asterales</taxon>
        <taxon>Asteraceae</taxon>
        <taxon>Asteroideae</taxon>
        <taxon>Anthemideae</taxon>
        <taxon>Anthemidinae</taxon>
        <taxon>Tanacetum</taxon>
    </lineage>
</organism>
<accession>A0ABQ5HHA0</accession>
<proteinExistence type="predicted"/>
<gene>
    <name evidence="1" type="ORF">Tco_1068989</name>
</gene>
<comment type="caution">
    <text evidence="1">The sequence shown here is derived from an EMBL/GenBank/DDBJ whole genome shotgun (WGS) entry which is preliminary data.</text>
</comment>
<dbReference type="EMBL" id="BQNB010019624">
    <property type="protein sequence ID" value="GJT87272.1"/>
    <property type="molecule type" value="Genomic_DNA"/>
</dbReference>
<reference evidence="1" key="2">
    <citation type="submission" date="2022-01" db="EMBL/GenBank/DDBJ databases">
        <authorList>
            <person name="Yamashiro T."/>
            <person name="Shiraishi A."/>
            <person name="Satake H."/>
            <person name="Nakayama K."/>
        </authorList>
    </citation>
    <scope>NUCLEOTIDE SEQUENCE</scope>
</reference>
<evidence type="ECO:0000313" key="2">
    <source>
        <dbReference type="Proteomes" id="UP001151760"/>
    </source>
</evidence>
<reference evidence="1" key="1">
    <citation type="journal article" date="2022" name="Int. J. Mol. Sci.">
        <title>Draft Genome of Tanacetum Coccineum: Genomic Comparison of Closely Related Tanacetum-Family Plants.</title>
        <authorList>
            <person name="Yamashiro T."/>
            <person name="Shiraishi A."/>
            <person name="Nakayama K."/>
            <person name="Satake H."/>
        </authorList>
    </citation>
    <scope>NUCLEOTIDE SEQUENCE</scope>
</reference>